<dbReference type="Proteomes" id="UP001519460">
    <property type="component" value="Unassembled WGS sequence"/>
</dbReference>
<name>A0ABD0M887_9CAEN</name>
<protein>
    <submittedName>
        <fullName evidence="1">Uncharacterized protein</fullName>
    </submittedName>
</protein>
<organism evidence="1 2">
    <name type="scientific">Batillaria attramentaria</name>
    <dbReference type="NCBI Taxonomy" id="370345"/>
    <lineage>
        <taxon>Eukaryota</taxon>
        <taxon>Metazoa</taxon>
        <taxon>Spiralia</taxon>
        <taxon>Lophotrochozoa</taxon>
        <taxon>Mollusca</taxon>
        <taxon>Gastropoda</taxon>
        <taxon>Caenogastropoda</taxon>
        <taxon>Sorbeoconcha</taxon>
        <taxon>Cerithioidea</taxon>
        <taxon>Batillariidae</taxon>
        <taxon>Batillaria</taxon>
    </lineage>
</organism>
<dbReference type="EMBL" id="JACVVK020000004">
    <property type="protein sequence ID" value="KAK7507624.1"/>
    <property type="molecule type" value="Genomic_DNA"/>
</dbReference>
<gene>
    <name evidence="1" type="ORF">BaRGS_00001559</name>
</gene>
<accession>A0ABD0M887</accession>
<reference evidence="1 2" key="1">
    <citation type="journal article" date="2023" name="Sci. Data">
        <title>Genome assembly of the Korean intertidal mud-creeper Batillaria attramentaria.</title>
        <authorList>
            <person name="Patra A.K."/>
            <person name="Ho P.T."/>
            <person name="Jun S."/>
            <person name="Lee S.J."/>
            <person name="Kim Y."/>
            <person name="Won Y.J."/>
        </authorList>
    </citation>
    <scope>NUCLEOTIDE SEQUENCE [LARGE SCALE GENOMIC DNA]</scope>
    <source>
        <strain evidence="1">Wonlab-2016</strain>
    </source>
</reference>
<evidence type="ECO:0000313" key="1">
    <source>
        <dbReference type="EMBL" id="KAK7507624.1"/>
    </source>
</evidence>
<dbReference type="AlphaFoldDB" id="A0ABD0M887"/>
<keyword evidence="2" id="KW-1185">Reference proteome</keyword>
<evidence type="ECO:0000313" key="2">
    <source>
        <dbReference type="Proteomes" id="UP001519460"/>
    </source>
</evidence>
<sequence length="84" mass="9216">LNKRTMSDFSQHKVCIATSEKTVPTGVPAEIPQQYTVVTDSLSLRKHVKPTSMPTSATAVNCIARERCNVLHSSLPTSTRKAVY</sequence>
<proteinExistence type="predicted"/>
<comment type="caution">
    <text evidence="1">The sequence shown here is derived from an EMBL/GenBank/DDBJ whole genome shotgun (WGS) entry which is preliminary data.</text>
</comment>
<feature type="non-terminal residue" evidence="1">
    <location>
        <position position="1"/>
    </location>
</feature>